<dbReference type="EMBL" id="FR824142">
    <property type="protein sequence ID" value="CCA20538.1"/>
    <property type="molecule type" value="Genomic_DNA"/>
</dbReference>
<organism evidence="1">
    <name type="scientific">Albugo laibachii Nc14</name>
    <dbReference type="NCBI Taxonomy" id="890382"/>
    <lineage>
        <taxon>Eukaryota</taxon>
        <taxon>Sar</taxon>
        <taxon>Stramenopiles</taxon>
        <taxon>Oomycota</taxon>
        <taxon>Peronosporomycetes</taxon>
        <taxon>Albuginales</taxon>
        <taxon>Albuginaceae</taxon>
        <taxon>Albugo</taxon>
    </lineage>
</organism>
<dbReference type="AlphaFoldDB" id="F0WBQ4"/>
<reference evidence="1" key="2">
    <citation type="submission" date="2011-02" db="EMBL/GenBank/DDBJ databases">
        <authorList>
            <person name="MacLean D."/>
        </authorList>
    </citation>
    <scope>NUCLEOTIDE SEQUENCE</scope>
</reference>
<dbReference type="EMBL" id="FR824098">
    <property type="protein sequence ID" value="CCA18581.1"/>
    <property type="molecule type" value="Genomic_DNA"/>
</dbReference>
<evidence type="ECO:0000313" key="1">
    <source>
        <dbReference type="EMBL" id="CCA18581.1"/>
    </source>
</evidence>
<evidence type="ECO:0000313" key="2">
    <source>
        <dbReference type="EMBL" id="CCA20538.1"/>
    </source>
</evidence>
<gene>
    <name evidence="1" type="primary">AlNc14C53G4095</name>
    <name evidence="2" type="synonym">AlNc14C97G5898</name>
    <name evidence="1" type="ORF">ALNC14_047240</name>
    <name evidence="2" type="ORF">ALNC14_066810</name>
</gene>
<accession>F0WBQ4</accession>
<dbReference type="HOGENOM" id="CLU_044796_0_0_1"/>
<name>F0WBQ4_9STRA</name>
<reference evidence="1" key="1">
    <citation type="journal article" date="2011" name="PLoS Biol.">
        <title>Gene gain and loss during evolution of obligate parasitism in the white rust pathogen of Arabidopsis thaliana.</title>
        <authorList>
            <person name="Kemen E."/>
            <person name="Gardiner A."/>
            <person name="Schultz-Larsen T."/>
            <person name="Kemen A.C."/>
            <person name="Balmuth A.L."/>
            <person name="Robert-Seilaniantz A."/>
            <person name="Bailey K."/>
            <person name="Holub E."/>
            <person name="Studholme D.J."/>
            <person name="Maclean D."/>
            <person name="Jones J.D."/>
        </authorList>
    </citation>
    <scope>NUCLEOTIDE SEQUENCE</scope>
</reference>
<protein>
    <submittedName>
        <fullName evidence="1">Uncharacterized protein AlNc14C53G4095</fullName>
    </submittedName>
    <submittedName>
        <fullName evidence="2">Uncharacterized protein AlNc14C97G5898</fullName>
    </submittedName>
</protein>
<proteinExistence type="predicted"/>
<sequence length="298" mass="34228">MPFSSVSTQICSKLNKLLADLEKDESVLRIDLLRDLAYHSNVYYLTEKMKNRLRAHCMTKSLIETSLAPLFTHLHVEQYDCHYDDKRNCGTIADIVFDFRSLIHGTKKRKSTHPNKCYVANLSFRYSRQRVLEECESAQIGDTVLTFDVMACLPDAIDSGKHTILHFELVSSREYPESFYQMPNEVDLTDDQEETKKKPAVAEEEPVLNDTDERIVAFELDTSFLEQLVSWNDACLKAKTADGEIEEKEQVANVLQFILALPVYEDEWIIDERIMDLIDDIEANSDSEDQGEDDTGHS</sequence>